<evidence type="ECO:0000256" key="2">
    <source>
        <dbReference type="SAM" id="MobiDB-lite"/>
    </source>
</evidence>
<dbReference type="PANTHER" id="PTHR34598">
    <property type="entry name" value="BLL6449 PROTEIN"/>
    <property type="match status" value="1"/>
</dbReference>
<keyword evidence="4" id="KW-1185">Reference proteome</keyword>
<dbReference type="OrthoDB" id="412788at2759"/>
<evidence type="ECO:0000313" key="4">
    <source>
        <dbReference type="Proteomes" id="UP000800235"/>
    </source>
</evidence>
<evidence type="ECO:0008006" key="5">
    <source>
        <dbReference type="Google" id="ProtNLM"/>
    </source>
</evidence>
<reference evidence="3" key="1">
    <citation type="journal article" date="2020" name="Stud. Mycol.">
        <title>101 Dothideomycetes genomes: a test case for predicting lifestyles and emergence of pathogens.</title>
        <authorList>
            <person name="Haridas S."/>
            <person name="Albert R."/>
            <person name="Binder M."/>
            <person name="Bloem J."/>
            <person name="Labutti K."/>
            <person name="Salamov A."/>
            <person name="Andreopoulos B."/>
            <person name="Baker S."/>
            <person name="Barry K."/>
            <person name="Bills G."/>
            <person name="Bluhm B."/>
            <person name="Cannon C."/>
            <person name="Castanera R."/>
            <person name="Culley D."/>
            <person name="Daum C."/>
            <person name="Ezra D."/>
            <person name="Gonzalez J."/>
            <person name="Henrissat B."/>
            <person name="Kuo A."/>
            <person name="Liang C."/>
            <person name="Lipzen A."/>
            <person name="Lutzoni F."/>
            <person name="Magnuson J."/>
            <person name="Mondo S."/>
            <person name="Nolan M."/>
            <person name="Ohm R."/>
            <person name="Pangilinan J."/>
            <person name="Park H.-J."/>
            <person name="Ramirez L."/>
            <person name="Alfaro M."/>
            <person name="Sun H."/>
            <person name="Tritt A."/>
            <person name="Yoshinaga Y."/>
            <person name="Zwiers L.-H."/>
            <person name="Turgeon B."/>
            <person name="Goodwin S."/>
            <person name="Spatafora J."/>
            <person name="Crous P."/>
            <person name="Grigoriev I."/>
        </authorList>
    </citation>
    <scope>NUCLEOTIDE SEQUENCE</scope>
    <source>
        <strain evidence="3">CBS 130266</strain>
    </source>
</reference>
<sequence>MSTATAYQPTPAHQLRDTTSTRVETSLQNEVSPNGPVEAELAFYDPPKDGSKPYNYAGAWADNPPEGIPRNFGIDSHKVIIHDIRRHESEFNMDENAFEAHSNIPSKMSYEDWNDDSVIEKIYYPEVEKLLLEKIPGSKRIFLFDQTIRRPGTSRAPVQRVHIDQTAQSTAARVRHHLPDEADKLLQGRYRIINIWRPLNGTVLQNPLAVADSATVRDEDLIGVEHRYPDRTGETAAVKFNEGQKWCYWSGMGNEDRLFLKCFDSDATVGGKGRVPHTAFEDPRTPAGAKGRESIEVRALVFG</sequence>
<evidence type="ECO:0000256" key="1">
    <source>
        <dbReference type="ARBA" id="ARBA00023604"/>
    </source>
</evidence>
<dbReference type="NCBIfam" id="NF041278">
    <property type="entry name" value="CmcJ_NvfI_EfuI"/>
    <property type="match status" value="1"/>
</dbReference>
<gene>
    <name evidence="3" type="ORF">EJ08DRAFT_27207</name>
</gene>
<comment type="caution">
    <text evidence="3">The sequence shown here is derived from an EMBL/GenBank/DDBJ whole genome shotgun (WGS) entry which is preliminary data.</text>
</comment>
<organism evidence="3 4">
    <name type="scientific">Tothia fuscella</name>
    <dbReference type="NCBI Taxonomy" id="1048955"/>
    <lineage>
        <taxon>Eukaryota</taxon>
        <taxon>Fungi</taxon>
        <taxon>Dikarya</taxon>
        <taxon>Ascomycota</taxon>
        <taxon>Pezizomycotina</taxon>
        <taxon>Dothideomycetes</taxon>
        <taxon>Pleosporomycetidae</taxon>
        <taxon>Venturiales</taxon>
        <taxon>Cylindrosympodiaceae</taxon>
        <taxon>Tothia</taxon>
    </lineage>
</organism>
<comment type="similarity">
    <text evidence="1">Belongs to the asaB hydroxylase/desaturase family.</text>
</comment>
<dbReference type="Proteomes" id="UP000800235">
    <property type="component" value="Unassembled WGS sequence"/>
</dbReference>
<feature type="region of interest" description="Disordered" evidence="2">
    <location>
        <begin position="1"/>
        <end position="39"/>
    </location>
</feature>
<dbReference type="AlphaFoldDB" id="A0A9P4TTR9"/>
<feature type="compositionally biased region" description="Polar residues" evidence="2">
    <location>
        <begin position="17"/>
        <end position="32"/>
    </location>
</feature>
<protein>
    <recommendedName>
        <fullName evidence="5">Methyltransferase</fullName>
    </recommendedName>
</protein>
<dbReference type="GO" id="GO:0016491">
    <property type="term" value="F:oxidoreductase activity"/>
    <property type="evidence" value="ECO:0007669"/>
    <property type="project" value="InterPro"/>
</dbReference>
<dbReference type="PANTHER" id="PTHR34598:SF1">
    <property type="entry name" value="PUTATIVE (AFU_ORTHOLOGUE AFUA_3G13140)-RELATED"/>
    <property type="match status" value="1"/>
</dbReference>
<name>A0A9P4TTR9_9PEZI</name>
<dbReference type="EMBL" id="MU007110">
    <property type="protein sequence ID" value="KAF2420336.1"/>
    <property type="molecule type" value="Genomic_DNA"/>
</dbReference>
<dbReference type="InterPro" id="IPR044053">
    <property type="entry name" value="AsaB-like"/>
</dbReference>
<evidence type="ECO:0000313" key="3">
    <source>
        <dbReference type="EMBL" id="KAF2420336.1"/>
    </source>
</evidence>
<proteinExistence type="inferred from homology"/>
<accession>A0A9P4TTR9</accession>